<organism evidence="3 4">
    <name type="scientific">Phocaeicola sartorii</name>
    <dbReference type="NCBI Taxonomy" id="671267"/>
    <lineage>
        <taxon>Bacteria</taxon>
        <taxon>Pseudomonadati</taxon>
        <taxon>Bacteroidota</taxon>
        <taxon>Bacteroidia</taxon>
        <taxon>Bacteroidales</taxon>
        <taxon>Bacteroidaceae</taxon>
        <taxon>Phocaeicola</taxon>
    </lineage>
</organism>
<dbReference type="SUPFAM" id="SSF49742">
    <property type="entry name" value="PHM/PNGase F"/>
    <property type="match status" value="1"/>
</dbReference>
<dbReference type="InterPro" id="IPR015196">
    <property type="entry name" value="PngaseF_N"/>
</dbReference>
<feature type="region of interest" description="Disordered" evidence="1">
    <location>
        <begin position="65"/>
        <end position="88"/>
    </location>
</feature>
<protein>
    <submittedName>
        <fullName evidence="3">Glpgli family protein</fullName>
    </submittedName>
</protein>
<comment type="caution">
    <text evidence="3">The sequence shown here is derived from an EMBL/GenBank/DDBJ whole genome shotgun (WGS) entry which is preliminary data.</text>
</comment>
<dbReference type="Pfam" id="PF09113">
    <property type="entry name" value="N-glycanase_C"/>
    <property type="match status" value="1"/>
</dbReference>
<dbReference type="InterPro" id="IPR043022">
    <property type="entry name" value="PngaseF_N_sf"/>
</dbReference>
<feature type="compositionally biased region" description="Basic and acidic residues" evidence="1">
    <location>
        <begin position="65"/>
        <end position="86"/>
    </location>
</feature>
<feature type="signal peptide" evidence="2">
    <location>
        <begin position="1"/>
        <end position="24"/>
    </location>
</feature>
<accession>A0A4S2FDW8</accession>
<dbReference type="Pfam" id="PF22252">
    <property type="entry name" value="PNGase_F-II_N"/>
    <property type="match status" value="1"/>
</dbReference>
<dbReference type="InterPro" id="IPR015197">
    <property type="entry name" value="PngaseF_C"/>
</dbReference>
<dbReference type="AlphaFoldDB" id="A0A4S2FDW8"/>
<dbReference type="Gene3D" id="2.60.120.1570">
    <property type="entry name" value="Peptide-N-glycosidase F, N-terminal domain"/>
    <property type="match status" value="1"/>
</dbReference>
<dbReference type="InterPro" id="IPR014784">
    <property type="entry name" value="Cu2_ascorb_mOase-like_C"/>
</dbReference>
<dbReference type="RefSeq" id="WP_025018304.1">
    <property type="nucleotide sequence ID" value="NZ_CAQJQN010000139.1"/>
</dbReference>
<reference evidence="3 4" key="1">
    <citation type="submission" date="2019-04" db="EMBL/GenBank/DDBJ databases">
        <title>Microbes associate with the intestines of laboratory mice.</title>
        <authorList>
            <person name="Navarre W."/>
            <person name="Wong E."/>
            <person name="Huang K."/>
            <person name="Tropini C."/>
            <person name="Ng K."/>
            <person name="Yu B."/>
        </authorList>
    </citation>
    <scope>NUCLEOTIDE SEQUENCE [LARGE SCALE GENOMIC DNA]</scope>
    <source>
        <strain evidence="3 4">NM22_B1</strain>
    </source>
</reference>
<dbReference type="GO" id="GO:0016715">
    <property type="term" value="F:oxidoreductase activity, acting on paired donors, with incorporation or reduction of molecular oxygen, reduced ascorbate as one donor, and incorporation of one atom of oxygen"/>
    <property type="evidence" value="ECO:0007669"/>
    <property type="project" value="InterPro"/>
</dbReference>
<dbReference type="Pfam" id="PF09112">
    <property type="entry name" value="N-glycanase_N"/>
    <property type="match status" value="1"/>
</dbReference>
<dbReference type="Gene3D" id="2.60.120.230">
    <property type="match status" value="1"/>
</dbReference>
<evidence type="ECO:0000256" key="1">
    <source>
        <dbReference type="SAM" id="MobiDB-lite"/>
    </source>
</evidence>
<proteinExistence type="predicted"/>
<evidence type="ECO:0000256" key="2">
    <source>
        <dbReference type="SAM" id="SignalP"/>
    </source>
</evidence>
<dbReference type="SMART" id="SM01290">
    <property type="entry name" value="N-glycanase_N"/>
    <property type="match status" value="1"/>
</dbReference>
<evidence type="ECO:0000313" key="3">
    <source>
        <dbReference type="EMBL" id="TGY66183.1"/>
    </source>
</evidence>
<keyword evidence="2" id="KW-0732">Signal</keyword>
<gene>
    <name evidence="3" type="ORF">E5339_21005</name>
</gene>
<name>A0A4S2FDW8_9BACT</name>
<dbReference type="Proteomes" id="UP000310760">
    <property type="component" value="Unassembled WGS sequence"/>
</dbReference>
<dbReference type="EMBL" id="SRYJ01000089">
    <property type="protein sequence ID" value="TGY66183.1"/>
    <property type="molecule type" value="Genomic_DNA"/>
</dbReference>
<sequence length="570" mass="63997">MKNFTMKELWLLLCCLMAVSAIHAQNYSKKVKNAKGIEVTYQSSYKGKVRPGYLLMTVSTDRVSLENKRAESKQPNDNQVRPEDKTPVTGSYIDYTTCQSYRRAELPNGKIISAMTPFELGRGFTEKGEGKHLGLNCKIVRTSINSNTIEVWYTNEIPFRGTPQPNVGIPDGLVLKIVRNGDMVQEAILITPLKKEADLLPADWGEAMDAADYQYTINQSGVITIPVFDQQTICFNGAKLPDTLEEGIQYSAGGGTIILKKIKLPDYVKNRTLFAEVAQYSDGDAYDRTGSIFMIPTDKAQSFLDALRNLKSVPAFQSEGSDYHGLISTESYDVPLELMRFFTGFGVRKFNHNKVKGQNWVDSVIYKTEITPLMEKLEGEAWIGAYIGNWDAKGHRLSLKLKYYPDEEHRVYNAIPLFNTVNYLEQAGQPYPIFMRNDSLTVRFTLKEPVKNARLYYLTTGHGGWGGGDEFNQKTNTIYLDGQKIISFIPWRDDCGTYRNWNPCSGNFSNGLSSSDLSRSNWCPGTVTNPEYIYLGDMEAGEHILSVQIPQGAPEGGSNSYWCISGTLIF</sequence>
<dbReference type="InterPro" id="IPR008977">
    <property type="entry name" value="PHM/PNGase_F_dom_sf"/>
</dbReference>
<evidence type="ECO:0000313" key="4">
    <source>
        <dbReference type="Proteomes" id="UP000310760"/>
    </source>
</evidence>
<feature type="chain" id="PRO_5044017152" evidence="2">
    <location>
        <begin position="25"/>
        <end position="570"/>
    </location>
</feature>